<reference evidence="2 3" key="1">
    <citation type="submission" date="2014-03" db="EMBL/GenBank/DDBJ databases">
        <title>complete genome sequence of Flavobacteriaceae bacterium JBKA-6.</title>
        <authorList>
            <person name="Takano T."/>
            <person name="Nakamura Y."/>
            <person name="Takuma S."/>
            <person name="Yasuike M."/>
            <person name="Matsuyama T."/>
            <person name="Sakai T."/>
            <person name="Fujiwara A."/>
            <person name="Kimoto K."/>
            <person name="Fukuda Y."/>
            <person name="Kondo H."/>
            <person name="Hirono I."/>
            <person name="Nakayasu C."/>
        </authorList>
    </citation>
    <scope>NUCLEOTIDE SEQUENCE [LARGE SCALE GENOMIC DNA]</scope>
    <source>
        <strain evidence="2 3">JBKA-6</strain>
    </source>
</reference>
<gene>
    <name evidence="2" type="ORF">JBKA6_1161</name>
</gene>
<dbReference type="RefSeq" id="WP_157776972.1">
    <property type="nucleotide sequence ID" value="NZ_AP014564.1"/>
</dbReference>
<protein>
    <recommendedName>
        <fullName evidence="1">Type IX secretion system protein PorV domain-containing protein</fullName>
    </recommendedName>
</protein>
<dbReference type="NCBIfam" id="NF033709">
    <property type="entry name" value="PorV_fam"/>
    <property type="match status" value="1"/>
</dbReference>
<dbReference type="Gene3D" id="2.40.160.60">
    <property type="entry name" value="Outer membrane protein transport protein (OMPP1/FadL/TodX)"/>
    <property type="match status" value="1"/>
</dbReference>
<organism evidence="2 3">
    <name type="scientific">Ichthyobacterium seriolicida</name>
    <dbReference type="NCBI Taxonomy" id="242600"/>
    <lineage>
        <taxon>Bacteria</taxon>
        <taxon>Pseudomonadati</taxon>
        <taxon>Bacteroidota</taxon>
        <taxon>Flavobacteriia</taxon>
        <taxon>Flavobacteriales</taxon>
        <taxon>Ichthyobacteriaceae</taxon>
        <taxon>Ichthyobacterium</taxon>
    </lineage>
</organism>
<dbReference type="OrthoDB" id="9758448at2"/>
<proteinExistence type="predicted"/>
<name>A0A1J1E756_9FLAO</name>
<dbReference type="InterPro" id="IPR047799">
    <property type="entry name" value="T9SS_OM_PorV"/>
</dbReference>
<keyword evidence="3" id="KW-1185">Reference proteome</keyword>
<evidence type="ECO:0000313" key="2">
    <source>
        <dbReference type="EMBL" id="BAV95174.1"/>
    </source>
</evidence>
<dbReference type="Pfam" id="PF19572">
    <property type="entry name" value="PorV"/>
    <property type="match status" value="1"/>
</dbReference>
<dbReference type="EMBL" id="AP014564">
    <property type="protein sequence ID" value="BAV95174.1"/>
    <property type="molecule type" value="Genomic_DNA"/>
</dbReference>
<feature type="domain" description="Type IX secretion system protein PorV" evidence="1">
    <location>
        <begin position="31"/>
        <end position="268"/>
    </location>
</feature>
<evidence type="ECO:0000259" key="1">
    <source>
        <dbReference type="Pfam" id="PF19572"/>
    </source>
</evidence>
<dbReference type="AlphaFoldDB" id="A0A1J1E756"/>
<accession>A0A1J1E756</accession>
<dbReference type="Proteomes" id="UP000243197">
    <property type="component" value="Chromosome"/>
</dbReference>
<evidence type="ECO:0000313" key="3">
    <source>
        <dbReference type="Proteomes" id="UP000243197"/>
    </source>
</evidence>
<dbReference type="NCBIfam" id="NF033710">
    <property type="entry name" value="T9SS_OM_PorV"/>
    <property type="match status" value="1"/>
</dbReference>
<sequence length="387" mass="44084">MIYFRGNIFVSVALLFIFTFLIDFNTLAQERGDRMINIAVPFLNISPDSRANALAGISSCSSPDVFSQNVNPSKYTFIDGEFGIGISMLPWFEKTLNPVYMFYMPIYYRLDHSKVMSGSIRALKDIKIKNYATQTNDSKFSPLDFSIDVAYSMKLSQNFSMGISFRYINSNIIDVKIVDNSKVGQSIGIDISGYYLTDFKIRKYILRPAIGVCLTNIGPKISYSLDGKNRISLPTNMKIGFGLGFHINKNNALNAFVELNKLLVPSPPIYKRDKDGNLTKEIELGMSNDVGIVKGIIQSFYDSPHGFREELKEISSAFALEYSWSKTIYFRSGYFYEDIEKGYRNYFSIGSGFNYQEFSMNVSYLIPNNDIKNNMDNNIYFSVELNY</sequence>
<dbReference type="KEGG" id="ise:JBKA6_1161"/>
<dbReference type="InterPro" id="IPR045741">
    <property type="entry name" value="PorV"/>
</dbReference>